<keyword evidence="1" id="KW-1133">Transmembrane helix</keyword>
<proteinExistence type="predicted"/>
<evidence type="ECO:0000313" key="2">
    <source>
        <dbReference type="EMBL" id="MBT2987343.1"/>
    </source>
</evidence>
<accession>A0A944M5A4</accession>
<evidence type="ECO:0000313" key="3">
    <source>
        <dbReference type="Proteomes" id="UP000770889"/>
    </source>
</evidence>
<comment type="caution">
    <text evidence="2">The sequence shown here is derived from an EMBL/GenBank/DDBJ whole genome shotgun (WGS) entry which is preliminary data.</text>
</comment>
<organism evidence="2 3">
    <name type="scientific">Candidatus Thiodiazotropha taylori</name>
    <dbReference type="NCBI Taxonomy" id="2792791"/>
    <lineage>
        <taxon>Bacteria</taxon>
        <taxon>Pseudomonadati</taxon>
        <taxon>Pseudomonadota</taxon>
        <taxon>Gammaproteobacteria</taxon>
        <taxon>Chromatiales</taxon>
        <taxon>Sedimenticolaceae</taxon>
        <taxon>Candidatus Thiodiazotropha</taxon>
    </lineage>
</organism>
<feature type="transmembrane region" description="Helical" evidence="1">
    <location>
        <begin position="45"/>
        <end position="71"/>
    </location>
</feature>
<keyword evidence="1" id="KW-0472">Membrane</keyword>
<feature type="transmembrane region" description="Helical" evidence="1">
    <location>
        <begin position="110"/>
        <end position="126"/>
    </location>
</feature>
<feature type="transmembrane region" description="Helical" evidence="1">
    <location>
        <begin position="178"/>
        <end position="196"/>
    </location>
</feature>
<dbReference type="Proteomes" id="UP000770889">
    <property type="component" value="Unassembled WGS sequence"/>
</dbReference>
<feature type="transmembrane region" description="Helical" evidence="1">
    <location>
        <begin position="378"/>
        <end position="399"/>
    </location>
</feature>
<name>A0A944M5A4_9GAMM</name>
<dbReference type="AlphaFoldDB" id="A0A944M5A4"/>
<feature type="transmembrane region" description="Helical" evidence="1">
    <location>
        <begin position="284"/>
        <end position="303"/>
    </location>
</feature>
<evidence type="ECO:0000256" key="1">
    <source>
        <dbReference type="SAM" id="Phobius"/>
    </source>
</evidence>
<sequence length="619" mass="68327">MLVLSAVLFVLYASYPGYLNPDSTNQLTQIYTGRYSDWHAPFSTLVWSLIHALIPGPFGFVVLVNLLIWGSLAALTFAYSRRLGALSIAFLVVPLLPGAFNMLGNVHKDVLLVGWLLAAAVFGYLANRDGATRAHKVIFLVVANLLLLAGFLTRLNTVFAIIPLLLYINHGLGWRRNMLVAAVVLLSMPMLHTSLLTMTRADRSHPGDSIKTYQLLGLSYMEGRNLFPGEWSDDQARRIVESCYTPIQWDTAALWGKCGFIHKELMRQKLWGSDRLTRAWISEALNNPLGLFTVIAASFHKSISDPNSRSMFYRPGESKLFHWEVETDPPRLATTLAQGYVTSPVNDLLGRPLLFAVLAMIGLSLLIVSRAEINADGLFAMALMCSGLVNILSYFLVTVSAEYRYFYWSGFSIYLGMVITVFSLAFTNRRGRVCSIGNWTVRAVVVLLGTGVGLVTAADPLPPIERQLSLTPMDERRVVLKGLHSASKPGWMGLNVDGELSPHGWQTDEHGRLSGNSSSGVLMARLATHGLAVEVVLTTGRERGRVLIESDGYRELVELSSAGEGERVVTIRPTAAQRIKKNHALWSSPLKALGYCLLTILFLHWLAARYRPEPMPAAG</sequence>
<gene>
    <name evidence="2" type="ORF">KME65_00120</name>
</gene>
<reference evidence="2 3" key="1">
    <citation type="submission" date="2021-05" db="EMBL/GenBank/DDBJ databases">
        <title>Genetic and Functional Diversity in Clade A Lucinid endosymbionts from the Bahamas.</title>
        <authorList>
            <person name="Giani N.M."/>
            <person name="Engel A.S."/>
            <person name="Campbell B.J."/>
        </authorList>
    </citation>
    <scope>NUCLEOTIDE SEQUENCE [LARGE SCALE GENOMIC DNA]</scope>
    <source>
        <strain evidence="2">LUC16012Gg_MoonRockCtena</strain>
    </source>
</reference>
<feature type="transmembrane region" description="Helical" evidence="1">
    <location>
        <begin position="83"/>
        <end position="104"/>
    </location>
</feature>
<protein>
    <submittedName>
        <fullName evidence="2">Uncharacterized protein</fullName>
    </submittedName>
</protein>
<dbReference type="EMBL" id="JAHHGM010000001">
    <property type="protein sequence ID" value="MBT2987343.1"/>
    <property type="molecule type" value="Genomic_DNA"/>
</dbReference>
<feature type="transmembrane region" description="Helical" evidence="1">
    <location>
        <begin position="592"/>
        <end position="608"/>
    </location>
</feature>
<keyword evidence="1" id="KW-0812">Transmembrane</keyword>
<feature type="transmembrane region" description="Helical" evidence="1">
    <location>
        <begin position="353"/>
        <end position="371"/>
    </location>
</feature>
<feature type="transmembrane region" description="Helical" evidence="1">
    <location>
        <begin position="138"/>
        <end position="166"/>
    </location>
</feature>
<feature type="transmembrane region" description="Helical" evidence="1">
    <location>
        <begin position="405"/>
        <end position="427"/>
    </location>
</feature>